<proteinExistence type="predicted"/>
<dbReference type="PROSITE" id="PS50158">
    <property type="entry name" value="ZF_CCHC"/>
    <property type="match status" value="1"/>
</dbReference>
<dbReference type="SUPFAM" id="SSF57756">
    <property type="entry name" value="Retrovirus zinc finger-like domains"/>
    <property type="match status" value="1"/>
</dbReference>
<evidence type="ECO:0000259" key="3">
    <source>
        <dbReference type="PROSITE" id="PS50158"/>
    </source>
</evidence>
<dbReference type="EMBL" id="JANAVB010037823">
    <property type="protein sequence ID" value="KAJ6801548.1"/>
    <property type="molecule type" value="Genomic_DNA"/>
</dbReference>
<accession>A0AAX6EBW8</accession>
<protein>
    <submittedName>
        <fullName evidence="5">Glycine-rich protein 2</fullName>
    </submittedName>
</protein>
<evidence type="ECO:0000313" key="6">
    <source>
        <dbReference type="Proteomes" id="UP001140949"/>
    </source>
</evidence>
<dbReference type="Gene3D" id="4.10.60.10">
    <property type="entry name" value="Zinc finger, CCHC-type"/>
    <property type="match status" value="1"/>
</dbReference>
<reference evidence="5" key="1">
    <citation type="journal article" date="2023" name="GigaByte">
        <title>Genome assembly of the bearded iris, Iris pallida Lam.</title>
        <authorList>
            <person name="Bruccoleri R.E."/>
            <person name="Oakeley E.J."/>
            <person name="Faust A.M.E."/>
            <person name="Altorfer M."/>
            <person name="Dessus-Babus S."/>
            <person name="Burckhardt D."/>
            <person name="Oertli M."/>
            <person name="Naumann U."/>
            <person name="Petersen F."/>
            <person name="Wong J."/>
        </authorList>
    </citation>
    <scope>NUCLEOTIDE SEQUENCE</scope>
    <source>
        <strain evidence="5">GSM-AAB239-AS_SAM_17_03QT</strain>
    </source>
</reference>
<evidence type="ECO:0000256" key="1">
    <source>
        <dbReference type="PROSITE-ProRule" id="PRU00047"/>
    </source>
</evidence>
<dbReference type="Proteomes" id="UP001140949">
    <property type="component" value="Unassembled WGS sequence"/>
</dbReference>
<dbReference type="Gene3D" id="2.40.50.140">
    <property type="entry name" value="Nucleic acid-binding proteins"/>
    <property type="match status" value="1"/>
</dbReference>
<dbReference type="SUPFAM" id="SSF50249">
    <property type="entry name" value="Nucleic acid-binding proteins"/>
    <property type="match status" value="1"/>
</dbReference>
<dbReference type="SMART" id="SM00357">
    <property type="entry name" value="CSP"/>
    <property type="match status" value="1"/>
</dbReference>
<dbReference type="CDD" id="cd04458">
    <property type="entry name" value="CSP_CDS"/>
    <property type="match status" value="1"/>
</dbReference>
<keyword evidence="1" id="KW-0862">Zinc</keyword>
<feature type="domain" description="CCHC-type" evidence="3">
    <location>
        <begin position="142"/>
        <end position="155"/>
    </location>
</feature>
<dbReference type="Pfam" id="PF00098">
    <property type="entry name" value="zf-CCHC"/>
    <property type="match status" value="1"/>
</dbReference>
<feature type="region of interest" description="Disordered" evidence="2">
    <location>
        <begin position="72"/>
        <end position="91"/>
    </location>
</feature>
<dbReference type="PRINTS" id="PR00050">
    <property type="entry name" value="COLDSHOCK"/>
</dbReference>
<dbReference type="PROSITE" id="PS00352">
    <property type="entry name" value="CSD_1"/>
    <property type="match status" value="1"/>
</dbReference>
<keyword evidence="1" id="KW-0479">Metal-binding</keyword>
<dbReference type="GO" id="GO:0003676">
    <property type="term" value="F:nucleic acid binding"/>
    <property type="evidence" value="ECO:0007669"/>
    <property type="project" value="InterPro"/>
</dbReference>
<comment type="caution">
    <text evidence="5">The sequence shown here is derived from an EMBL/GenBank/DDBJ whole genome shotgun (WGS) entry which is preliminary data.</text>
</comment>
<sequence length="194" mass="19978">MAGERLTGTVKWFNGIKGFGFITPDDGSEDLFVHHSSIKTDGFWSLVEAETVEFCVNQGDDGRTKAIDVTGPGGANVQGADSGGGGGGGGRGGGSGYGGGGRGCGGYGGGGGGYGGGGGGYGGGGGGYGGGGRGGGDGGGACYSCGETGHMARDCSGGWRWRRKVLWRWRWEVLRWWRWRRQWMLQLRRDGAFF</sequence>
<dbReference type="PANTHER" id="PTHR46565">
    <property type="entry name" value="COLD SHOCK DOMAIN PROTEIN 2"/>
    <property type="match status" value="1"/>
</dbReference>
<dbReference type="InterPro" id="IPR036875">
    <property type="entry name" value="Znf_CCHC_sf"/>
</dbReference>
<dbReference type="SMART" id="SM00343">
    <property type="entry name" value="ZnF_C2HC"/>
    <property type="match status" value="1"/>
</dbReference>
<organism evidence="5 6">
    <name type="scientific">Iris pallida</name>
    <name type="common">Sweet iris</name>
    <dbReference type="NCBI Taxonomy" id="29817"/>
    <lineage>
        <taxon>Eukaryota</taxon>
        <taxon>Viridiplantae</taxon>
        <taxon>Streptophyta</taxon>
        <taxon>Embryophyta</taxon>
        <taxon>Tracheophyta</taxon>
        <taxon>Spermatophyta</taxon>
        <taxon>Magnoliopsida</taxon>
        <taxon>Liliopsida</taxon>
        <taxon>Asparagales</taxon>
        <taxon>Iridaceae</taxon>
        <taxon>Iridoideae</taxon>
        <taxon>Irideae</taxon>
        <taxon>Iris</taxon>
    </lineage>
</organism>
<gene>
    <name evidence="5" type="ORF">M6B38_197500</name>
</gene>
<dbReference type="GO" id="GO:0008270">
    <property type="term" value="F:zinc ion binding"/>
    <property type="evidence" value="ECO:0007669"/>
    <property type="project" value="UniProtKB-KW"/>
</dbReference>
<dbReference type="InterPro" id="IPR011129">
    <property type="entry name" value="CSD"/>
</dbReference>
<reference evidence="5" key="2">
    <citation type="submission" date="2023-04" db="EMBL/GenBank/DDBJ databases">
        <authorList>
            <person name="Bruccoleri R.E."/>
            <person name="Oakeley E.J."/>
            <person name="Faust A.-M."/>
            <person name="Dessus-Babus S."/>
            <person name="Altorfer M."/>
            <person name="Burckhardt D."/>
            <person name="Oertli M."/>
            <person name="Naumann U."/>
            <person name="Petersen F."/>
            <person name="Wong J."/>
        </authorList>
    </citation>
    <scope>NUCLEOTIDE SEQUENCE</scope>
    <source>
        <strain evidence="5">GSM-AAB239-AS_SAM_17_03QT</strain>
        <tissue evidence="5">Leaf</tissue>
    </source>
</reference>
<feature type="domain" description="CSD" evidence="4">
    <location>
        <begin position="5"/>
        <end position="71"/>
    </location>
</feature>
<dbReference type="InterPro" id="IPR002059">
    <property type="entry name" value="CSP_DNA-bd"/>
</dbReference>
<dbReference type="AlphaFoldDB" id="A0AAX6EBW8"/>
<evidence type="ECO:0000256" key="2">
    <source>
        <dbReference type="SAM" id="MobiDB-lite"/>
    </source>
</evidence>
<dbReference type="PANTHER" id="PTHR46565:SF20">
    <property type="entry name" value="COLD SHOCK DOMAIN-CONTAINING PROTEIN 4"/>
    <property type="match status" value="1"/>
</dbReference>
<dbReference type="InterPro" id="IPR012340">
    <property type="entry name" value="NA-bd_OB-fold"/>
</dbReference>
<name>A0AAX6EBW8_IRIPA</name>
<dbReference type="Pfam" id="PF00313">
    <property type="entry name" value="CSD"/>
    <property type="match status" value="1"/>
</dbReference>
<dbReference type="InterPro" id="IPR001878">
    <property type="entry name" value="Znf_CCHC"/>
</dbReference>
<dbReference type="PROSITE" id="PS51857">
    <property type="entry name" value="CSD_2"/>
    <property type="match status" value="1"/>
</dbReference>
<dbReference type="InterPro" id="IPR019844">
    <property type="entry name" value="CSD_CS"/>
</dbReference>
<evidence type="ECO:0000313" key="5">
    <source>
        <dbReference type="EMBL" id="KAJ6801548.1"/>
    </source>
</evidence>
<evidence type="ECO:0000259" key="4">
    <source>
        <dbReference type="PROSITE" id="PS51857"/>
    </source>
</evidence>
<keyword evidence="1" id="KW-0863">Zinc-finger</keyword>
<keyword evidence="6" id="KW-1185">Reference proteome</keyword>